<name>A0A9N9QWV7_9NEOP</name>
<keyword evidence="3" id="KW-1185">Reference proteome</keyword>
<dbReference type="Proteomes" id="UP001153714">
    <property type="component" value="Chromosome 13"/>
</dbReference>
<proteinExistence type="predicted"/>
<accession>A0A9N9QWV7</accession>
<evidence type="ECO:0000313" key="2">
    <source>
        <dbReference type="EMBL" id="CAG9785064.1"/>
    </source>
</evidence>
<organism evidence="2 3">
    <name type="scientific">Diatraea saccharalis</name>
    <name type="common">sugarcane borer</name>
    <dbReference type="NCBI Taxonomy" id="40085"/>
    <lineage>
        <taxon>Eukaryota</taxon>
        <taxon>Metazoa</taxon>
        <taxon>Ecdysozoa</taxon>
        <taxon>Arthropoda</taxon>
        <taxon>Hexapoda</taxon>
        <taxon>Insecta</taxon>
        <taxon>Pterygota</taxon>
        <taxon>Neoptera</taxon>
        <taxon>Endopterygota</taxon>
        <taxon>Lepidoptera</taxon>
        <taxon>Glossata</taxon>
        <taxon>Ditrysia</taxon>
        <taxon>Pyraloidea</taxon>
        <taxon>Crambidae</taxon>
        <taxon>Crambinae</taxon>
        <taxon>Diatraea</taxon>
    </lineage>
</organism>
<reference evidence="2" key="2">
    <citation type="submission" date="2022-10" db="EMBL/GenBank/DDBJ databases">
        <authorList>
            <consortium name="ENA_rothamsted_submissions"/>
            <consortium name="culmorum"/>
            <person name="King R."/>
        </authorList>
    </citation>
    <scope>NUCLEOTIDE SEQUENCE</scope>
</reference>
<dbReference type="EMBL" id="OU893344">
    <property type="protein sequence ID" value="CAG9785064.1"/>
    <property type="molecule type" value="Genomic_DNA"/>
</dbReference>
<dbReference type="OrthoDB" id="7467148at2759"/>
<reference evidence="2" key="1">
    <citation type="submission" date="2021-12" db="EMBL/GenBank/DDBJ databases">
        <authorList>
            <person name="King R."/>
        </authorList>
    </citation>
    <scope>NUCLEOTIDE SEQUENCE</scope>
</reference>
<gene>
    <name evidence="2" type="ORF">DIATSA_LOCUS3120</name>
</gene>
<evidence type="ECO:0000313" key="3">
    <source>
        <dbReference type="Proteomes" id="UP001153714"/>
    </source>
</evidence>
<dbReference type="AlphaFoldDB" id="A0A9N9QWV7"/>
<feature type="region of interest" description="Disordered" evidence="1">
    <location>
        <begin position="286"/>
        <end position="306"/>
    </location>
</feature>
<evidence type="ECO:0000256" key="1">
    <source>
        <dbReference type="SAM" id="MobiDB-lite"/>
    </source>
</evidence>
<protein>
    <submittedName>
        <fullName evidence="2">Uncharacterized protein</fullName>
    </submittedName>
</protein>
<sequence>MDCCKYGEYRAGPAQYPGVGAPWEGYCAPLPYAPYTHAYYAHAHDPYARYYRYNYPTHHPHSEHVLPMDYAYATKEVRMRRAISRRERPLLPVQHPHTPTPPLECGMNGRGPTYCEPQMWTHYQMGVIGGGSWADANPTGGNWASRGSCSREHARYPSDCRQVKGTQIHTPNQACLQDGRSTPYRTYADSVYSGEGNGRQGTTPEYPIACPTSVDPMRVRSHFYPEPRRSPPEEKRPPLVPLPAFQQAFGSTEIGKFAEAFSRTEVALDESSDNFPYESFSEWDIPTEPQWSSQPASREIKCEDNY</sequence>